<dbReference type="Proteomes" id="UP000472262">
    <property type="component" value="Unassembled WGS sequence"/>
</dbReference>
<dbReference type="Gene3D" id="2.20.80.10">
    <property type="entry name" value="Lipovitellin-phosvitin complex, chain A, domain 4"/>
    <property type="match status" value="1"/>
</dbReference>
<dbReference type="InterPro" id="IPR015817">
    <property type="entry name" value="Vitellinogen_open_b-sht_sub1"/>
</dbReference>
<dbReference type="PANTHER" id="PTHR23345:SF9">
    <property type="entry name" value="VITELLOGENIN-RELATED"/>
    <property type="match status" value="1"/>
</dbReference>
<dbReference type="SMART" id="SM00638">
    <property type="entry name" value="LPD_N"/>
    <property type="match status" value="1"/>
</dbReference>
<dbReference type="Pfam" id="PF01347">
    <property type="entry name" value="Vitellogenin_N"/>
    <property type="match status" value="1"/>
</dbReference>
<keyword evidence="5" id="KW-0325">Glycoprotein</keyword>
<dbReference type="SMART" id="SM01169">
    <property type="entry name" value="DUF1943"/>
    <property type="match status" value="1"/>
</dbReference>
<dbReference type="InterPro" id="IPR037088">
    <property type="entry name" value="Vitellinogen_b-sht_shell_sf"/>
</dbReference>
<keyword evidence="10" id="KW-1185">Reference proteome</keyword>
<organism evidence="9 10">
    <name type="scientific">Sinocyclocheilus grahami</name>
    <name type="common">Dianchi golden-line fish</name>
    <name type="synonym">Barbus grahami</name>
    <dbReference type="NCBI Taxonomy" id="75366"/>
    <lineage>
        <taxon>Eukaryota</taxon>
        <taxon>Metazoa</taxon>
        <taxon>Chordata</taxon>
        <taxon>Craniata</taxon>
        <taxon>Vertebrata</taxon>
        <taxon>Euteleostomi</taxon>
        <taxon>Actinopterygii</taxon>
        <taxon>Neopterygii</taxon>
        <taxon>Teleostei</taxon>
        <taxon>Ostariophysi</taxon>
        <taxon>Cypriniformes</taxon>
        <taxon>Cyprinidae</taxon>
        <taxon>Cyprininae</taxon>
        <taxon>Sinocyclocheilus</taxon>
    </lineage>
</organism>
<keyword evidence="3" id="KW-0758">Storage protein</keyword>
<evidence type="ECO:0000256" key="7">
    <source>
        <dbReference type="SAM" id="SignalP"/>
    </source>
</evidence>
<sequence length="1330" mass="145061">MRAVVLALTVALVVPEFALDKTYVYKYEALLLGGLPHEGLARAGIKVSSKVLLSAMTEHTFLMKLMDPLLHEYAGIWPKDPFVPATKLTSALAAQLQIPIKFEYANGVVGKVFAPAGVSPTVMNLHRGILNILQLNLKKTQNIYELQEAGVQGVCRTHYVINEDPKANHIIVTKSKDLSHCQEKIIKDIGLAYTERCAECTERVKSLIETATYNYIMKPAAAGVLIAEATVEEVHQFSPLNEIHGAAMMEAKQTLAFVEIEKTPVVPIKADYLARGSLQYEFATEILQTPIQLMKLSDAPAQIIEVLKHLVANNVAMVHDDAPLKFVQLIQLLRVATLENIEAIWAQFKDKPVYRRWLLDALPAVGTPVIVKLLKEKFLAGEFTIPEFIQALVVALQMVTADLETIQLTASLALHEKIATIPALREVVMLGYGSMIAKHCVAVPTCPAELLGPIHEIAAEAISKNDIPEITLALKVLGNAGHPASLKPIMKLLPGLRTAATSLPLRIQVDAILALRNIAKKEPKLVQPVALQLVLDRALHPEVRMVACIVLFETKPSVALISSLAGALKLETNMHVASFAYSHIKSLTRITAPDMAAVAGAANVAIKLMSRKLDRLSFRFSRALQLDFYYTPLMVGAAGSAYMINDAATILPRAVVAKARAYLAGAAADVLEIGVRTEGLQEALLQSPAADESVDRITKIKRTLRALANWKALPTNQPLASAYIKLFGQEVAFVNVDKTVIEEAIPIVTGPKPRELLKAALKALQEGIALQYAKPLLMAEVRRILPTAIGVPMELSLYTAAVAVASVNVQATITPPLPEEIETMTLEQLKKTDVQLQAEARPSIALQTFAVMGVNTALIQAAVMARGTIRTITPGKVAARADILKGNYKMEALPVEVPEHIADVSFETLAVVRNIEEPTAERITPADYSVKFEQTHTMDLIVIILNFSFQSSEIPDQAALRSATPFHKTLCLAVPYIEIKGCIEVHSHNAAFIRDDPLFYIIGQHSQSVVLALAEGPAVERLELEVQVGPRAAERLLKQISLIDEETPEGKAFLLKLREILETEDKNVRVSSESSSSSSRIISSSSSSSMSSSRMTEVRMWDLLILSITLFCLQYMAPHGASKAVSSGSTASSFEKIQKQAMFLGNAVPPVFAVIARAVRVDHKLLGYQLAAYFDKQNARVQLVVSSIAENDNLKICADGAVLSKHKVTARVAWGPECQQYAVIAKAEAGVLGEFPAARLEVEWERLPIIVTTYAKKLSKHIPMAAFKAGFRLERVSNADKEIELTAALPSQRSLNIIEKGNYKITTNNPNDCLLPGFSFSSFPKTSPPI</sequence>
<evidence type="ECO:0000256" key="4">
    <source>
        <dbReference type="ARBA" id="ARBA00023157"/>
    </source>
</evidence>
<dbReference type="InterPro" id="IPR015255">
    <property type="entry name" value="Vitellinogen_open_b-sht"/>
</dbReference>
<dbReference type="GO" id="GO:0005319">
    <property type="term" value="F:lipid transporter activity"/>
    <property type="evidence" value="ECO:0007669"/>
    <property type="project" value="InterPro"/>
</dbReference>
<dbReference type="InterPro" id="IPR015819">
    <property type="entry name" value="Lipid_transp_b-sht_shell"/>
</dbReference>
<dbReference type="SMART" id="SM01170">
    <property type="entry name" value="DUF1944"/>
    <property type="match status" value="1"/>
</dbReference>
<dbReference type="InterPro" id="IPR011030">
    <property type="entry name" value="Lipovitellin_superhlx_dom"/>
</dbReference>
<keyword evidence="1" id="KW-0597">Phosphoprotein</keyword>
<dbReference type="InterPro" id="IPR015816">
    <property type="entry name" value="Vitellinogen_b-sht_N"/>
</dbReference>
<keyword evidence="4 6" id="KW-1015">Disulfide bond</keyword>
<dbReference type="Ensembl" id="ENSSGRT00000043416.1">
    <property type="protein sequence ID" value="ENSSGRP00000040507.1"/>
    <property type="gene ID" value="ENSSGRG00000020546.1"/>
</dbReference>
<evidence type="ECO:0000256" key="1">
    <source>
        <dbReference type="ARBA" id="ARBA00022553"/>
    </source>
</evidence>
<evidence type="ECO:0000256" key="5">
    <source>
        <dbReference type="ARBA" id="ARBA00023180"/>
    </source>
</evidence>
<dbReference type="Gene3D" id="2.20.90.10">
    <property type="entry name" value="Vitellinogen, beta-sheet shell domain"/>
    <property type="match status" value="1"/>
</dbReference>
<dbReference type="InterPro" id="IPR001747">
    <property type="entry name" value="Vitellogenin_N"/>
</dbReference>
<dbReference type="Pfam" id="PF09172">
    <property type="entry name" value="Vit_open_b-sht"/>
    <property type="match status" value="1"/>
</dbReference>
<accession>A0A672MTL2</accession>
<dbReference type="InterPro" id="IPR015258">
    <property type="entry name" value="Vitellinogen_b-sht_shell"/>
</dbReference>
<reference evidence="9" key="1">
    <citation type="submission" date="2025-08" db="UniProtKB">
        <authorList>
            <consortium name="Ensembl"/>
        </authorList>
    </citation>
    <scope>IDENTIFICATION</scope>
</reference>
<reference evidence="9" key="2">
    <citation type="submission" date="2025-09" db="UniProtKB">
        <authorList>
            <consortium name="Ensembl"/>
        </authorList>
    </citation>
    <scope>IDENTIFICATION</scope>
</reference>
<dbReference type="PANTHER" id="PTHR23345">
    <property type="entry name" value="VITELLOGENIN-RELATED"/>
    <property type="match status" value="1"/>
</dbReference>
<dbReference type="SUPFAM" id="SSF56968">
    <property type="entry name" value="Lipovitellin-phosvitin complex, beta-sheet shell regions"/>
    <property type="match status" value="3"/>
</dbReference>
<keyword evidence="2 7" id="KW-0732">Signal</keyword>
<evidence type="ECO:0000256" key="6">
    <source>
        <dbReference type="PROSITE-ProRule" id="PRU00557"/>
    </source>
</evidence>
<proteinExistence type="predicted"/>
<dbReference type="SUPFAM" id="SSF48431">
    <property type="entry name" value="Lipovitellin-phosvitin complex, superhelical domain"/>
    <property type="match status" value="1"/>
</dbReference>
<dbReference type="Gene3D" id="2.30.230.10">
    <property type="entry name" value="Lipovitellin, beta-sheet shell regions, chain A"/>
    <property type="match status" value="1"/>
</dbReference>
<feature type="disulfide bond" evidence="6">
    <location>
        <begin position="197"/>
        <end position="200"/>
    </location>
</feature>
<feature type="signal peptide" evidence="7">
    <location>
        <begin position="1"/>
        <end position="18"/>
    </location>
</feature>
<dbReference type="FunFam" id="1.25.10.20:FF:000002">
    <property type="entry name" value="Vitellogenin 7"/>
    <property type="match status" value="1"/>
</dbReference>
<evidence type="ECO:0000313" key="9">
    <source>
        <dbReference type="Ensembl" id="ENSSGRP00000040507.1"/>
    </source>
</evidence>
<evidence type="ECO:0000256" key="3">
    <source>
        <dbReference type="ARBA" id="ARBA00022761"/>
    </source>
</evidence>
<evidence type="ECO:0000259" key="8">
    <source>
        <dbReference type="PROSITE" id="PS51211"/>
    </source>
</evidence>
<evidence type="ECO:0000256" key="2">
    <source>
        <dbReference type="ARBA" id="ARBA00022729"/>
    </source>
</evidence>
<dbReference type="FunFam" id="2.30.230.10:FF:000002">
    <property type="entry name" value="Vitellogenin 7"/>
    <property type="match status" value="1"/>
</dbReference>
<name>A0A672MTL2_SINGR</name>
<dbReference type="Gene3D" id="1.25.10.20">
    <property type="entry name" value="Vitellinogen, superhelical"/>
    <property type="match status" value="1"/>
</dbReference>
<dbReference type="FunFam" id="2.20.80.10:FF:000001">
    <property type="entry name" value="Vitellogenin 7"/>
    <property type="match status" value="1"/>
</dbReference>
<dbReference type="PROSITE" id="PS51211">
    <property type="entry name" value="VITELLOGENIN"/>
    <property type="match status" value="1"/>
</dbReference>
<feature type="disulfide bond" evidence="6">
    <location>
        <begin position="155"/>
        <end position="181"/>
    </location>
</feature>
<dbReference type="Pfam" id="PF09175">
    <property type="entry name" value="Vit_b-sht_shell"/>
    <property type="match status" value="1"/>
</dbReference>
<dbReference type="GO" id="GO:0045735">
    <property type="term" value="F:nutrient reservoir activity"/>
    <property type="evidence" value="ECO:0007669"/>
    <property type="project" value="UniProtKB-KW"/>
</dbReference>
<evidence type="ECO:0000313" key="10">
    <source>
        <dbReference type="Proteomes" id="UP000472262"/>
    </source>
</evidence>
<dbReference type="InterPro" id="IPR050733">
    <property type="entry name" value="Vitellogenin/Apolipophorin"/>
</dbReference>
<dbReference type="Gene3D" id="2.20.50.20">
    <property type="entry name" value="Lipovitellin. Chain A, domain 3"/>
    <property type="match status" value="2"/>
</dbReference>
<dbReference type="GO" id="GO:0071391">
    <property type="term" value="P:cellular response to estrogen stimulus"/>
    <property type="evidence" value="ECO:0007669"/>
    <property type="project" value="TreeGrafter"/>
</dbReference>
<protein>
    <submittedName>
        <fullName evidence="9">Vitellogenin-like</fullName>
    </submittedName>
</protein>
<dbReference type="GO" id="GO:0032355">
    <property type="term" value="P:response to estradiol"/>
    <property type="evidence" value="ECO:0007669"/>
    <property type="project" value="TreeGrafter"/>
</dbReference>
<comment type="caution">
    <text evidence="6">Lacks conserved residue(s) required for the propagation of feature annotation.</text>
</comment>
<gene>
    <name evidence="9" type="primary">LOC107563524</name>
</gene>
<feature type="domain" description="Vitellogenin" evidence="8">
    <location>
        <begin position="17"/>
        <end position="655"/>
    </location>
</feature>
<dbReference type="FunFam" id="2.20.90.10:FF:000001">
    <property type="entry name" value="Vitellogenin 7"/>
    <property type="match status" value="1"/>
</dbReference>
<feature type="chain" id="PRO_5025564414" evidence="7">
    <location>
        <begin position="19"/>
        <end position="1330"/>
    </location>
</feature>